<accession>A0A0N7F3L6</accession>
<dbReference type="Gene3D" id="3.40.50.150">
    <property type="entry name" value="Vaccinia Virus protein VP39"/>
    <property type="match status" value="1"/>
</dbReference>
<dbReference type="KEGG" id="kphy:AOZ06_20485"/>
<dbReference type="OrthoDB" id="3516042at2"/>
<evidence type="ECO:0000313" key="2">
    <source>
        <dbReference type="EMBL" id="ALG08975.1"/>
    </source>
</evidence>
<gene>
    <name evidence="2" type="ORF">AOZ06_20485</name>
</gene>
<dbReference type="RefSeq" id="WP_054290880.1">
    <property type="nucleotide sequence ID" value="NZ_CP012752.1"/>
</dbReference>
<dbReference type="InterPro" id="IPR029063">
    <property type="entry name" value="SAM-dependent_MTases_sf"/>
</dbReference>
<dbReference type="Pfam" id="PF04672">
    <property type="entry name" value="Methyltransf_19"/>
    <property type="match status" value="1"/>
</dbReference>
<proteinExistence type="predicted"/>
<dbReference type="InterPro" id="IPR006764">
    <property type="entry name" value="SAM_dep_MeTrfase_SAV2177_type"/>
</dbReference>
<evidence type="ECO:0008006" key="4">
    <source>
        <dbReference type="Google" id="ProtNLM"/>
    </source>
</evidence>
<protein>
    <recommendedName>
        <fullName evidence="4">S-adenosyl methyltransferase</fullName>
    </recommendedName>
</protein>
<evidence type="ECO:0000256" key="1">
    <source>
        <dbReference type="SAM" id="MobiDB-lite"/>
    </source>
</evidence>
<dbReference type="SUPFAM" id="SSF53335">
    <property type="entry name" value="S-adenosyl-L-methionine-dependent methyltransferases"/>
    <property type="match status" value="1"/>
</dbReference>
<feature type="region of interest" description="Disordered" evidence="1">
    <location>
        <begin position="243"/>
        <end position="268"/>
    </location>
</feature>
<dbReference type="Proteomes" id="UP000063699">
    <property type="component" value="Chromosome"/>
</dbReference>
<evidence type="ECO:0000313" key="3">
    <source>
        <dbReference type="Proteomes" id="UP000063699"/>
    </source>
</evidence>
<reference evidence="2 3" key="1">
    <citation type="submission" date="2015-07" db="EMBL/GenBank/DDBJ databases">
        <title>Genome sequencing of Kibdelosporangium phytohabitans.</title>
        <authorList>
            <person name="Qin S."/>
            <person name="Xing K."/>
        </authorList>
    </citation>
    <scope>NUCLEOTIDE SEQUENCE [LARGE SCALE GENOMIC DNA]</scope>
    <source>
        <strain evidence="2 3">KLBMP1111</strain>
    </source>
</reference>
<dbReference type="PIRSF" id="PIRSF017393">
    <property type="entry name" value="MTase_SAV2177"/>
    <property type="match status" value="1"/>
</dbReference>
<dbReference type="AlphaFoldDB" id="A0A0N7F3L6"/>
<dbReference type="STRING" id="860235.AOZ06_20485"/>
<keyword evidence="3" id="KW-1185">Reference proteome</keyword>
<dbReference type="EMBL" id="CP012752">
    <property type="protein sequence ID" value="ALG08975.1"/>
    <property type="molecule type" value="Genomic_DNA"/>
</dbReference>
<name>A0A0N7F3L6_9PSEU</name>
<sequence>MTDATAEWVPTGIDEEVPSAARVYDYLLGGGHNFSADRVLAEELVKVMPAREMARMNRQYLHRAVRFLVSEGITQFLDLGSGIPTVGNVHEVAQRLDPAARVVYVDNESVAVAHSEMILRGNSAAAAIAADMREPETILGNARVSELIDFSRPVGLLMVAVTQFIADEDDPWTMARRYQTALAPGSYMALSAFTWDNAPDAMRAAIEVFANSRDPLHPRTRDQILRLFGDFTLVEPGLVYTPEWRPERPDDSAETPQSNLYAGVAIKN</sequence>
<organism evidence="2 3">
    <name type="scientific">Kibdelosporangium phytohabitans</name>
    <dbReference type="NCBI Taxonomy" id="860235"/>
    <lineage>
        <taxon>Bacteria</taxon>
        <taxon>Bacillati</taxon>
        <taxon>Actinomycetota</taxon>
        <taxon>Actinomycetes</taxon>
        <taxon>Pseudonocardiales</taxon>
        <taxon>Pseudonocardiaceae</taxon>
        <taxon>Kibdelosporangium</taxon>
    </lineage>
</organism>